<name>X1T556_9ZZZZ</name>
<protein>
    <submittedName>
        <fullName evidence="1">Uncharacterized protein</fullName>
    </submittedName>
</protein>
<organism evidence="1">
    <name type="scientific">marine sediment metagenome</name>
    <dbReference type="NCBI Taxonomy" id="412755"/>
    <lineage>
        <taxon>unclassified sequences</taxon>
        <taxon>metagenomes</taxon>
        <taxon>ecological metagenomes</taxon>
    </lineage>
</organism>
<sequence>MAGKFNYEVRHKYPNLFGKDKEVWDRFIQKYPDLFDTVDYSVKIIVGPEILPLWDKKSSDFWDSIAKKTIDVIGRKKNSVTI</sequence>
<dbReference type="AlphaFoldDB" id="X1T556"/>
<accession>X1T556</accession>
<dbReference type="EMBL" id="BARW01009623">
    <property type="protein sequence ID" value="GAI82740.1"/>
    <property type="molecule type" value="Genomic_DNA"/>
</dbReference>
<feature type="non-terminal residue" evidence="1">
    <location>
        <position position="82"/>
    </location>
</feature>
<gene>
    <name evidence="1" type="ORF">S12H4_19279</name>
</gene>
<comment type="caution">
    <text evidence="1">The sequence shown here is derived from an EMBL/GenBank/DDBJ whole genome shotgun (WGS) entry which is preliminary data.</text>
</comment>
<reference evidence="1" key="1">
    <citation type="journal article" date="2014" name="Front. Microbiol.">
        <title>High frequency of phylogenetically diverse reductive dehalogenase-homologous genes in deep subseafloor sedimentary metagenomes.</title>
        <authorList>
            <person name="Kawai M."/>
            <person name="Futagami T."/>
            <person name="Toyoda A."/>
            <person name="Takaki Y."/>
            <person name="Nishi S."/>
            <person name="Hori S."/>
            <person name="Arai W."/>
            <person name="Tsubouchi T."/>
            <person name="Morono Y."/>
            <person name="Uchiyama I."/>
            <person name="Ito T."/>
            <person name="Fujiyama A."/>
            <person name="Inagaki F."/>
            <person name="Takami H."/>
        </authorList>
    </citation>
    <scope>NUCLEOTIDE SEQUENCE</scope>
    <source>
        <strain evidence="1">Expedition CK06-06</strain>
    </source>
</reference>
<proteinExistence type="predicted"/>
<evidence type="ECO:0000313" key="1">
    <source>
        <dbReference type="EMBL" id="GAI82740.1"/>
    </source>
</evidence>